<organism evidence="1 2">
    <name type="scientific">Sphaerobolus stellatus (strain SS14)</name>
    <dbReference type="NCBI Taxonomy" id="990650"/>
    <lineage>
        <taxon>Eukaryota</taxon>
        <taxon>Fungi</taxon>
        <taxon>Dikarya</taxon>
        <taxon>Basidiomycota</taxon>
        <taxon>Agaricomycotina</taxon>
        <taxon>Agaricomycetes</taxon>
        <taxon>Phallomycetidae</taxon>
        <taxon>Geastrales</taxon>
        <taxon>Sphaerobolaceae</taxon>
        <taxon>Sphaerobolus</taxon>
    </lineage>
</organism>
<name>A0A0C9U981_SPHS4</name>
<dbReference type="Proteomes" id="UP000054279">
    <property type="component" value="Unassembled WGS sequence"/>
</dbReference>
<gene>
    <name evidence="1" type="ORF">M422DRAFT_267364</name>
</gene>
<keyword evidence="2" id="KW-1185">Reference proteome</keyword>
<proteinExistence type="predicted"/>
<dbReference type="AlphaFoldDB" id="A0A0C9U981"/>
<protein>
    <submittedName>
        <fullName evidence="1">Uncharacterized protein</fullName>
    </submittedName>
</protein>
<dbReference type="HOGENOM" id="CLU_2814067_0_0_1"/>
<sequence length="67" mass="7580">MSLMKADYNLKVFKKHAAHYRVDLPRAFFGSLVINSSDEVDSSYGITGRRSMFYDAFLTTPLLDITG</sequence>
<accession>A0A0C9U981</accession>
<evidence type="ECO:0000313" key="1">
    <source>
        <dbReference type="EMBL" id="KIJ31044.1"/>
    </source>
</evidence>
<reference evidence="1 2" key="1">
    <citation type="submission" date="2014-06" db="EMBL/GenBank/DDBJ databases">
        <title>Evolutionary Origins and Diversification of the Mycorrhizal Mutualists.</title>
        <authorList>
            <consortium name="DOE Joint Genome Institute"/>
            <consortium name="Mycorrhizal Genomics Consortium"/>
            <person name="Kohler A."/>
            <person name="Kuo A."/>
            <person name="Nagy L.G."/>
            <person name="Floudas D."/>
            <person name="Copeland A."/>
            <person name="Barry K.W."/>
            <person name="Cichocki N."/>
            <person name="Veneault-Fourrey C."/>
            <person name="LaButti K."/>
            <person name="Lindquist E.A."/>
            <person name="Lipzen A."/>
            <person name="Lundell T."/>
            <person name="Morin E."/>
            <person name="Murat C."/>
            <person name="Riley R."/>
            <person name="Ohm R."/>
            <person name="Sun H."/>
            <person name="Tunlid A."/>
            <person name="Henrissat B."/>
            <person name="Grigoriev I.V."/>
            <person name="Hibbett D.S."/>
            <person name="Martin F."/>
        </authorList>
    </citation>
    <scope>NUCLEOTIDE SEQUENCE [LARGE SCALE GENOMIC DNA]</scope>
    <source>
        <strain evidence="1 2">SS14</strain>
    </source>
</reference>
<dbReference type="EMBL" id="KN837249">
    <property type="protein sequence ID" value="KIJ31044.1"/>
    <property type="molecule type" value="Genomic_DNA"/>
</dbReference>
<evidence type="ECO:0000313" key="2">
    <source>
        <dbReference type="Proteomes" id="UP000054279"/>
    </source>
</evidence>